<gene>
    <name evidence="7" type="ORF">EDD65_11326</name>
</gene>
<dbReference type="OrthoDB" id="9794225at2"/>
<dbReference type="GO" id="GO:0006874">
    <property type="term" value="P:intracellular calcium ion homeostasis"/>
    <property type="evidence" value="ECO:0007669"/>
    <property type="project" value="TreeGrafter"/>
</dbReference>
<dbReference type="InterPro" id="IPR004481">
    <property type="entry name" value="K/Na/Ca-exchanger"/>
</dbReference>
<feature type="domain" description="Sodium/calcium exchanger membrane region" evidence="6">
    <location>
        <begin position="6"/>
        <end position="146"/>
    </location>
</feature>
<dbReference type="GO" id="GO:0005262">
    <property type="term" value="F:calcium channel activity"/>
    <property type="evidence" value="ECO:0007669"/>
    <property type="project" value="TreeGrafter"/>
</dbReference>
<comment type="caution">
    <text evidence="7">The sequence shown here is derived from an EMBL/GenBank/DDBJ whole genome shotgun (WGS) entry which is preliminary data.</text>
</comment>
<keyword evidence="4 5" id="KW-0472">Membrane</keyword>
<keyword evidence="2 5" id="KW-0812">Transmembrane</keyword>
<feature type="transmembrane region" description="Helical" evidence="5">
    <location>
        <begin position="70"/>
        <end position="90"/>
    </location>
</feature>
<organism evidence="7 8">
    <name type="scientific">Keratinibaculum paraultunense</name>
    <dbReference type="NCBI Taxonomy" id="1278232"/>
    <lineage>
        <taxon>Bacteria</taxon>
        <taxon>Bacillati</taxon>
        <taxon>Bacillota</taxon>
        <taxon>Tissierellia</taxon>
        <taxon>Tissierellales</taxon>
        <taxon>Tepidimicrobiaceae</taxon>
        <taxon>Keratinibaculum</taxon>
    </lineage>
</organism>
<evidence type="ECO:0000256" key="1">
    <source>
        <dbReference type="ARBA" id="ARBA00004141"/>
    </source>
</evidence>
<protein>
    <submittedName>
        <fullName evidence="7">Cation:H+ antiporter</fullName>
    </submittedName>
</protein>
<accession>A0A4R3KRE4</accession>
<evidence type="ECO:0000313" key="8">
    <source>
        <dbReference type="Proteomes" id="UP000294567"/>
    </source>
</evidence>
<name>A0A4R3KRE4_9FIRM</name>
<evidence type="ECO:0000256" key="3">
    <source>
        <dbReference type="ARBA" id="ARBA00022989"/>
    </source>
</evidence>
<feature type="transmembrane region" description="Helical" evidence="5">
    <location>
        <begin position="169"/>
        <end position="190"/>
    </location>
</feature>
<comment type="subcellular location">
    <subcellularLocation>
        <location evidence="1">Membrane</location>
        <topology evidence="1">Multi-pass membrane protein</topology>
    </subcellularLocation>
</comment>
<dbReference type="PANTHER" id="PTHR10846">
    <property type="entry name" value="SODIUM/POTASSIUM/CALCIUM EXCHANGER"/>
    <property type="match status" value="1"/>
</dbReference>
<dbReference type="Gene3D" id="1.20.1420.30">
    <property type="entry name" value="NCX, central ion-binding region"/>
    <property type="match status" value="2"/>
</dbReference>
<dbReference type="InterPro" id="IPR004837">
    <property type="entry name" value="NaCa_Exmemb"/>
</dbReference>
<keyword evidence="8" id="KW-1185">Reference proteome</keyword>
<sequence length="315" mass="34364">MEIGLVIIFFIVGLIMTVKGGDIFVDAAIWIAEKTGISSGIIAATIVSMATTLPEFFVSTVASREGFSEMAVGNAIGSYICNIAFIIGICSLIRPINIKDKFFGIKGVMMIGYLCVFFLFSKDGFINFNEGYIMVLLIIFFIFINILEHRKNSPCRSKNKRKTINKKELVKNGIKFMVGIVLIVYGAHILVDSGVEIANILRIPKQVVSLTLLAVGTSIPEFITSLMATFKRQQSISLGNILGANILNISVIIGVSSLVSDKGLIVTGHTLFTDIPMAMLVALLFVGVGLLREKIGRITGLILLGTYVVYLFMLF</sequence>
<feature type="transmembrane region" description="Helical" evidence="5">
    <location>
        <begin position="6"/>
        <end position="25"/>
    </location>
</feature>
<reference evidence="7 8" key="1">
    <citation type="submission" date="2019-03" db="EMBL/GenBank/DDBJ databases">
        <title>Genomic Encyclopedia of Type Strains, Phase IV (KMG-IV): sequencing the most valuable type-strain genomes for metagenomic binning, comparative biology and taxonomic classification.</title>
        <authorList>
            <person name="Goeker M."/>
        </authorList>
    </citation>
    <scope>NUCLEOTIDE SEQUENCE [LARGE SCALE GENOMIC DNA]</scope>
    <source>
        <strain evidence="7 8">DSM 26752</strain>
    </source>
</reference>
<feature type="domain" description="Sodium/calcium exchanger membrane region" evidence="6">
    <location>
        <begin position="176"/>
        <end position="314"/>
    </location>
</feature>
<evidence type="ECO:0000256" key="2">
    <source>
        <dbReference type="ARBA" id="ARBA00022692"/>
    </source>
</evidence>
<dbReference type="EMBL" id="SMAE01000013">
    <property type="protein sequence ID" value="TCS86943.1"/>
    <property type="molecule type" value="Genomic_DNA"/>
</dbReference>
<evidence type="ECO:0000256" key="5">
    <source>
        <dbReference type="SAM" id="Phobius"/>
    </source>
</evidence>
<feature type="transmembrane region" description="Helical" evidence="5">
    <location>
        <begin position="271"/>
        <end position="291"/>
    </location>
</feature>
<proteinExistence type="predicted"/>
<dbReference type="InterPro" id="IPR044880">
    <property type="entry name" value="NCX_ion-bd_dom_sf"/>
</dbReference>
<evidence type="ECO:0000259" key="6">
    <source>
        <dbReference type="Pfam" id="PF01699"/>
    </source>
</evidence>
<feature type="transmembrane region" description="Helical" evidence="5">
    <location>
        <begin position="102"/>
        <end position="120"/>
    </location>
</feature>
<dbReference type="NCBIfam" id="TIGR00367">
    <property type="entry name" value="calcium/sodium antiporter"/>
    <property type="match status" value="1"/>
</dbReference>
<dbReference type="Proteomes" id="UP000294567">
    <property type="component" value="Unassembled WGS sequence"/>
</dbReference>
<feature type="transmembrane region" description="Helical" evidence="5">
    <location>
        <begin position="132"/>
        <end position="148"/>
    </location>
</feature>
<dbReference type="RefSeq" id="WP_132029293.1">
    <property type="nucleotide sequence ID" value="NZ_CP068564.1"/>
</dbReference>
<feature type="transmembrane region" description="Helical" evidence="5">
    <location>
        <begin position="298"/>
        <end position="314"/>
    </location>
</feature>
<feature type="transmembrane region" description="Helical" evidence="5">
    <location>
        <begin position="37"/>
        <end position="58"/>
    </location>
</feature>
<dbReference type="GO" id="GO:0005886">
    <property type="term" value="C:plasma membrane"/>
    <property type="evidence" value="ECO:0007669"/>
    <property type="project" value="TreeGrafter"/>
</dbReference>
<dbReference type="Pfam" id="PF01699">
    <property type="entry name" value="Na_Ca_ex"/>
    <property type="match status" value="2"/>
</dbReference>
<dbReference type="AlphaFoldDB" id="A0A4R3KRE4"/>
<keyword evidence="3 5" id="KW-1133">Transmembrane helix</keyword>
<dbReference type="PANTHER" id="PTHR10846:SF8">
    <property type="entry name" value="INNER MEMBRANE PROTEIN YRBG"/>
    <property type="match status" value="1"/>
</dbReference>
<dbReference type="GO" id="GO:0008273">
    <property type="term" value="F:calcium, potassium:sodium antiporter activity"/>
    <property type="evidence" value="ECO:0007669"/>
    <property type="project" value="TreeGrafter"/>
</dbReference>
<evidence type="ECO:0000256" key="4">
    <source>
        <dbReference type="ARBA" id="ARBA00023136"/>
    </source>
</evidence>
<feature type="transmembrane region" description="Helical" evidence="5">
    <location>
        <begin position="242"/>
        <end position="259"/>
    </location>
</feature>
<feature type="transmembrane region" description="Helical" evidence="5">
    <location>
        <begin position="210"/>
        <end position="230"/>
    </location>
</feature>
<evidence type="ECO:0000313" key="7">
    <source>
        <dbReference type="EMBL" id="TCS86943.1"/>
    </source>
</evidence>